<evidence type="ECO:0000313" key="2">
    <source>
        <dbReference type="Proteomes" id="UP001460679"/>
    </source>
</evidence>
<reference evidence="1" key="1">
    <citation type="submission" date="2024-03" db="EMBL/GenBank/DDBJ databases">
        <title>Complete genome sequence of Mycoplasma gypis type strain B1/T1.</title>
        <authorList>
            <person name="Spergser J."/>
        </authorList>
    </citation>
    <scope>NUCLEOTIDE SEQUENCE [LARGE SCALE GENOMIC DNA]</scope>
    <source>
        <strain evidence="1">B1/T1</strain>
    </source>
</reference>
<protein>
    <submittedName>
        <fullName evidence="1">Uncharacterized protein</fullName>
    </submittedName>
</protein>
<evidence type="ECO:0000313" key="1">
    <source>
        <dbReference type="EMBL" id="WXL28115.1"/>
    </source>
</evidence>
<dbReference type="Proteomes" id="UP001460679">
    <property type="component" value="Chromosome"/>
</dbReference>
<proteinExistence type="predicted"/>
<accession>A0ABZ2RR37</accession>
<dbReference type="EMBL" id="CP148066">
    <property type="protein sequence ID" value="WXL28115.1"/>
    <property type="molecule type" value="Genomic_DNA"/>
</dbReference>
<sequence length="390" mass="44638">MERKILVLLKLKKEGINVSALEGIGSDFQLIFQSNNIPFKYAISDTKQAINDIETIVKGKINSVICCFDNTSDFYTKVIEVQKNFHNQIFTKLHIKAIHNEIAANANNDFLITLKELNIQADDGMQIIEAKNLKNLLDKPVAHILLKLRASFIKNEAFSLVTSLCNSLNLKVEKYLSQAEMNHIFVTNTFYSQKPRISLSIKSNNIELALLEKDNLINLKNLDFGLKNLISSIANQFDISFEYATYLVNNYENFQNQTSVLFRRNLELKDLSKKITNFFATINAEIINFCYQNNLFTNIDVILSKTNLVNDQTLIYFLNDVNGVTINFIKNHWNLTNKSIGLDNNALMNYLAINQDEKDITDTFIIYTNVIENVKIKKSIFAKAKMLLTS</sequence>
<name>A0ABZ2RR37_9BACT</name>
<keyword evidence="2" id="KW-1185">Reference proteome</keyword>
<organism evidence="1 2">
    <name type="scientific">[Mycoplasma] gypis</name>
    <dbReference type="NCBI Taxonomy" id="92404"/>
    <lineage>
        <taxon>Bacteria</taxon>
        <taxon>Bacillati</taxon>
        <taxon>Mycoplasmatota</taxon>
        <taxon>Mycoplasmoidales</taxon>
        <taxon>Metamycoplasmataceae</taxon>
        <taxon>Metamycoplasma</taxon>
    </lineage>
</organism>
<dbReference type="RefSeq" id="WP_205498438.1">
    <property type="nucleotide sequence ID" value="NZ_CP148066.1"/>
</dbReference>
<gene>
    <name evidence="1" type="ORF">WG616_01945</name>
</gene>